<sequence length="352" mass="37410">MPTSLSPTTSSSSSTDDLQHILRVDAVSDATWDALRHTAVQHRHDDTLHAGAASGSSLGLVFMNPSLRTRTSMEGAAAHLGARHTTLVPGNGSWALEWEPGAVMDGEAAEHAKEAISVLSRYHDALGVRVFASGTDYGADAQDTLIRTVAEHATVPVINLESAWAHPCQGLADAALLTERYGDALADKTFVLSWAPHPKPLPMAVPNTALRTAARCGMDVTVARPDTHALDPGVMAEAEALAETQGGSVSATSDQAAAAEGADVVYAKSWGGPLVYENPEAESEARAARSDWRITADLMARTRNGAFLHCLPVRRNVVVDDAVLDGPHAAHLDQAEYRLHAQKALLQYVWTL</sequence>
<dbReference type="AlphaFoldDB" id="A0A9X2PZA4"/>
<gene>
    <name evidence="5" type="ORF">GGP61_000249</name>
</gene>
<keyword evidence="1 2" id="KW-0808">Transferase</keyword>
<dbReference type="EC" id="2.1.3.9" evidence="5"/>
<dbReference type="Proteomes" id="UP001155057">
    <property type="component" value="Unassembled WGS sequence"/>
</dbReference>
<dbReference type="Pfam" id="PF00185">
    <property type="entry name" value="OTCace"/>
    <property type="match status" value="1"/>
</dbReference>
<evidence type="ECO:0000256" key="2">
    <source>
        <dbReference type="RuleBase" id="RU003634"/>
    </source>
</evidence>
<evidence type="ECO:0000313" key="5">
    <source>
        <dbReference type="EMBL" id="MCS3708662.1"/>
    </source>
</evidence>
<reference evidence="5" key="1">
    <citation type="submission" date="2022-08" db="EMBL/GenBank/DDBJ databases">
        <title>Genomic Encyclopedia of Type Strains, Phase V (KMG-V): Genome sequencing to study the core and pangenomes of soil and plant-associated prokaryotes.</title>
        <authorList>
            <person name="Whitman W."/>
        </authorList>
    </citation>
    <scope>NUCLEOTIDE SEQUENCE</scope>
    <source>
        <strain evidence="5">SP3049</strain>
    </source>
</reference>
<dbReference type="SUPFAM" id="SSF53671">
    <property type="entry name" value="Aspartate/ornithine carbamoyltransferase"/>
    <property type="match status" value="1"/>
</dbReference>
<dbReference type="NCBIfam" id="NF003384">
    <property type="entry name" value="PRK04523.1"/>
    <property type="match status" value="1"/>
</dbReference>
<dbReference type="GO" id="GO:0016597">
    <property type="term" value="F:amino acid binding"/>
    <property type="evidence" value="ECO:0007669"/>
    <property type="project" value="InterPro"/>
</dbReference>
<dbReference type="PANTHER" id="PTHR45753:SF3">
    <property type="entry name" value="ORNITHINE TRANSCARBAMYLASE, MITOCHONDRIAL"/>
    <property type="match status" value="1"/>
</dbReference>
<evidence type="ECO:0000259" key="4">
    <source>
        <dbReference type="Pfam" id="PF02729"/>
    </source>
</evidence>
<dbReference type="GO" id="GO:0043857">
    <property type="term" value="F:N-acetylornithine carbamoyltransferase activity"/>
    <property type="evidence" value="ECO:0007669"/>
    <property type="project" value="UniProtKB-EC"/>
</dbReference>
<dbReference type="EMBL" id="JANUAE010000001">
    <property type="protein sequence ID" value="MCS3708662.1"/>
    <property type="molecule type" value="Genomic_DNA"/>
</dbReference>
<protein>
    <submittedName>
        <fullName evidence="5">N-acetylornithine carbamoyltransferase</fullName>
        <ecNumber evidence="5">2.1.3.9</ecNumber>
    </submittedName>
</protein>
<dbReference type="GO" id="GO:0042450">
    <property type="term" value="P:L-arginine biosynthetic process via ornithine"/>
    <property type="evidence" value="ECO:0007669"/>
    <property type="project" value="TreeGrafter"/>
</dbReference>
<accession>A0A9X2PZA4</accession>
<dbReference type="PRINTS" id="PR00101">
    <property type="entry name" value="ATCASE"/>
</dbReference>
<organism evidence="5 6">
    <name type="scientific">Salinibacter ruber</name>
    <dbReference type="NCBI Taxonomy" id="146919"/>
    <lineage>
        <taxon>Bacteria</taxon>
        <taxon>Pseudomonadati</taxon>
        <taxon>Rhodothermota</taxon>
        <taxon>Rhodothermia</taxon>
        <taxon>Rhodothermales</taxon>
        <taxon>Salinibacteraceae</taxon>
        <taxon>Salinibacter</taxon>
    </lineage>
</organism>
<comment type="similarity">
    <text evidence="2">Belongs to the aspartate/ornithine carbamoyltransferase superfamily.</text>
</comment>
<dbReference type="InterPro" id="IPR006132">
    <property type="entry name" value="Asp/Orn_carbamoyltranf_P-bd"/>
</dbReference>
<dbReference type="PANTHER" id="PTHR45753">
    <property type="entry name" value="ORNITHINE CARBAMOYLTRANSFERASE, MITOCHONDRIAL"/>
    <property type="match status" value="1"/>
</dbReference>
<dbReference type="InterPro" id="IPR036901">
    <property type="entry name" value="Asp/Orn_carbamoylTrfase_sf"/>
</dbReference>
<dbReference type="PRINTS" id="PR00100">
    <property type="entry name" value="AOTCASE"/>
</dbReference>
<dbReference type="Gene3D" id="3.40.50.1370">
    <property type="entry name" value="Aspartate/ornithine carbamoyltransferase"/>
    <property type="match status" value="2"/>
</dbReference>
<dbReference type="GO" id="GO:0004585">
    <property type="term" value="F:ornithine carbamoyltransferase activity"/>
    <property type="evidence" value="ECO:0007669"/>
    <property type="project" value="TreeGrafter"/>
</dbReference>
<evidence type="ECO:0000256" key="1">
    <source>
        <dbReference type="ARBA" id="ARBA00022679"/>
    </source>
</evidence>
<dbReference type="InterPro" id="IPR006131">
    <property type="entry name" value="Asp_carbamoyltransf_Asp/Orn-bd"/>
</dbReference>
<dbReference type="Pfam" id="PF02729">
    <property type="entry name" value="OTCace_N"/>
    <property type="match status" value="1"/>
</dbReference>
<dbReference type="InterPro" id="IPR006130">
    <property type="entry name" value="Asp/Orn_carbamoylTrfase"/>
</dbReference>
<proteinExistence type="inferred from homology"/>
<comment type="caution">
    <text evidence="5">The sequence shown here is derived from an EMBL/GenBank/DDBJ whole genome shotgun (WGS) entry which is preliminary data.</text>
</comment>
<dbReference type="RefSeq" id="WP_183956875.1">
    <property type="nucleotide sequence ID" value="NZ_JACIFC010000005.1"/>
</dbReference>
<feature type="domain" description="Aspartate/ornithine carbamoyltransferase Asp/Orn-binding" evidence="3">
    <location>
        <begin position="206"/>
        <end position="348"/>
    </location>
</feature>
<name>A0A9X2PZA4_9BACT</name>
<evidence type="ECO:0000313" key="6">
    <source>
        <dbReference type="Proteomes" id="UP001155057"/>
    </source>
</evidence>
<evidence type="ECO:0000259" key="3">
    <source>
        <dbReference type="Pfam" id="PF00185"/>
    </source>
</evidence>
<feature type="domain" description="Aspartate/ornithine carbamoyltransferase carbamoyl-P binding" evidence="4">
    <location>
        <begin position="19"/>
        <end position="178"/>
    </location>
</feature>
<dbReference type="GO" id="GO:0019240">
    <property type="term" value="P:citrulline biosynthetic process"/>
    <property type="evidence" value="ECO:0007669"/>
    <property type="project" value="TreeGrafter"/>
</dbReference>